<comment type="caution">
    <text evidence="2">The sequence shown here is derived from an EMBL/GenBank/DDBJ whole genome shotgun (WGS) entry which is preliminary data.</text>
</comment>
<evidence type="ECO:0000313" key="3">
    <source>
        <dbReference type="Proteomes" id="UP000276133"/>
    </source>
</evidence>
<accession>A0A3M7SET4</accession>
<protein>
    <submittedName>
        <fullName evidence="2">Uncharacterized protein</fullName>
    </submittedName>
</protein>
<dbReference type="Proteomes" id="UP000276133">
    <property type="component" value="Unassembled WGS sequence"/>
</dbReference>
<keyword evidence="3" id="KW-1185">Reference proteome</keyword>
<proteinExistence type="predicted"/>
<keyword evidence="1" id="KW-1133">Transmembrane helix</keyword>
<keyword evidence="1" id="KW-0472">Membrane</keyword>
<reference evidence="2 3" key="1">
    <citation type="journal article" date="2018" name="Sci. Rep.">
        <title>Genomic signatures of local adaptation to the degree of environmental predictability in rotifers.</title>
        <authorList>
            <person name="Franch-Gras L."/>
            <person name="Hahn C."/>
            <person name="Garcia-Roger E.M."/>
            <person name="Carmona M.J."/>
            <person name="Serra M."/>
            <person name="Gomez A."/>
        </authorList>
    </citation>
    <scope>NUCLEOTIDE SEQUENCE [LARGE SCALE GENOMIC DNA]</scope>
    <source>
        <strain evidence="2">HYR1</strain>
    </source>
</reference>
<organism evidence="2 3">
    <name type="scientific">Brachionus plicatilis</name>
    <name type="common">Marine rotifer</name>
    <name type="synonym">Brachionus muelleri</name>
    <dbReference type="NCBI Taxonomy" id="10195"/>
    <lineage>
        <taxon>Eukaryota</taxon>
        <taxon>Metazoa</taxon>
        <taxon>Spiralia</taxon>
        <taxon>Gnathifera</taxon>
        <taxon>Rotifera</taxon>
        <taxon>Eurotatoria</taxon>
        <taxon>Monogononta</taxon>
        <taxon>Pseudotrocha</taxon>
        <taxon>Ploima</taxon>
        <taxon>Brachionidae</taxon>
        <taxon>Brachionus</taxon>
    </lineage>
</organism>
<feature type="transmembrane region" description="Helical" evidence="1">
    <location>
        <begin position="72"/>
        <end position="92"/>
    </location>
</feature>
<dbReference type="EMBL" id="REGN01001501">
    <property type="protein sequence ID" value="RNA34291.1"/>
    <property type="molecule type" value="Genomic_DNA"/>
</dbReference>
<evidence type="ECO:0000313" key="2">
    <source>
        <dbReference type="EMBL" id="RNA34291.1"/>
    </source>
</evidence>
<gene>
    <name evidence="2" type="ORF">BpHYR1_054545</name>
</gene>
<keyword evidence="1" id="KW-0812">Transmembrane</keyword>
<dbReference type="AlphaFoldDB" id="A0A3M7SET4"/>
<name>A0A3M7SET4_BRAPC</name>
<evidence type="ECO:0000256" key="1">
    <source>
        <dbReference type="SAM" id="Phobius"/>
    </source>
</evidence>
<sequence length="140" mass="16468">MHLQMPAEPPPFCNLVLIINNERRLQNWTQGVFDHCIRLPFLLEISQYIIPGTTYDSRSCTLPGQLSMDNHICLIVIFRGLYFIYCFTYIFIFSNPWDYILFDSKKCSFWLFFNEARGGQLDPENVYLRISAKIHESAES</sequence>